<dbReference type="Proteomes" id="UP000597444">
    <property type="component" value="Unassembled WGS sequence"/>
</dbReference>
<organism evidence="1 2">
    <name type="scientific">Reticulibacter mediterranei</name>
    <dbReference type="NCBI Taxonomy" id="2778369"/>
    <lineage>
        <taxon>Bacteria</taxon>
        <taxon>Bacillati</taxon>
        <taxon>Chloroflexota</taxon>
        <taxon>Ktedonobacteria</taxon>
        <taxon>Ktedonobacterales</taxon>
        <taxon>Reticulibacteraceae</taxon>
        <taxon>Reticulibacter</taxon>
    </lineage>
</organism>
<name>A0A8J3N6P0_9CHLR</name>
<proteinExistence type="predicted"/>
<dbReference type="RefSeq" id="WP_220208412.1">
    <property type="nucleotide sequence ID" value="NZ_BNJK01000002.1"/>
</dbReference>
<keyword evidence="2" id="KW-1185">Reference proteome</keyword>
<dbReference type="AlphaFoldDB" id="A0A8J3N6P0"/>
<protein>
    <submittedName>
        <fullName evidence="1">Uncharacterized protein</fullName>
    </submittedName>
</protein>
<reference evidence="1" key="1">
    <citation type="submission" date="2020-10" db="EMBL/GenBank/DDBJ databases">
        <title>Taxonomic study of unclassified bacteria belonging to the class Ktedonobacteria.</title>
        <authorList>
            <person name="Yabe S."/>
            <person name="Wang C.M."/>
            <person name="Zheng Y."/>
            <person name="Sakai Y."/>
            <person name="Cavaletti L."/>
            <person name="Monciardini P."/>
            <person name="Donadio S."/>
        </authorList>
    </citation>
    <scope>NUCLEOTIDE SEQUENCE</scope>
    <source>
        <strain evidence="1">ID150040</strain>
    </source>
</reference>
<evidence type="ECO:0000313" key="2">
    <source>
        <dbReference type="Proteomes" id="UP000597444"/>
    </source>
</evidence>
<dbReference type="EMBL" id="BNJK01000002">
    <property type="protein sequence ID" value="GHO97630.1"/>
    <property type="molecule type" value="Genomic_DNA"/>
</dbReference>
<gene>
    <name evidence="1" type="ORF">KSF_076780</name>
</gene>
<comment type="caution">
    <text evidence="1">The sequence shown here is derived from an EMBL/GenBank/DDBJ whole genome shotgun (WGS) entry which is preliminary data.</text>
</comment>
<accession>A0A8J3N6P0</accession>
<evidence type="ECO:0000313" key="1">
    <source>
        <dbReference type="EMBL" id="GHO97630.1"/>
    </source>
</evidence>
<sequence length="151" mass="17352">MRKFPSHPPLEDPTPGYNCHADVFIDRQGNIGEDEQVQTIIRDHKYYAIKQDEAKNSEAVFYYEPKHYPSNPYDHPDELWRYAPNHIGKVVIDESGNMSIASKPSGYGFLPSHDPYHPEIVALYGKPVFVRTDRPMGHRLHETPPPIPESD</sequence>